<accession>A0A0L8HTX9</accession>
<gene>
    <name evidence="1" type="ORF">OCBIM_22006172mg</name>
</gene>
<proteinExistence type="predicted"/>
<organism evidence="1">
    <name type="scientific">Octopus bimaculoides</name>
    <name type="common">California two-spotted octopus</name>
    <dbReference type="NCBI Taxonomy" id="37653"/>
    <lineage>
        <taxon>Eukaryota</taxon>
        <taxon>Metazoa</taxon>
        <taxon>Spiralia</taxon>
        <taxon>Lophotrochozoa</taxon>
        <taxon>Mollusca</taxon>
        <taxon>Cephalopoda</taxon>
        <taxon>Coleoidea</taxon>
        <taxon>Octopodiformes</taxon>
        <taxon>Octopoda</taxon>
        <taxon>Incirrata</taxon>
        <taxon>Octopodidae</taxon>
        <taxon>Octopus</taxon>
    </lineage>
</organism>
<evidence type="ECO:0000313" key="1">
    <source>
        <dbReference type="EMBL" id="KOF92661.1"/>
    </source>
</evidence>
<name>A0A0L8HTX9_OCTBM</name>
<dbReference type="AlphaFoldDB" id="A0A0L8HTX9"/>
<dbReference type="EMBL" id="KQ417300">
    <property type="protein sequence ID" value="KOF92661.1"/>
    <property type="molecule type" value="Genomic_DNA"/>
</dbReference>
<reference evidence="1" key="1">
    <citation type="submission" date="2015-07" db="EMBL/GenBank/DDBJ databases">
        <title>MeaNS - Measles Nucleotide Surveillance Program.</title>
        <authorList>
            <person name="Tran T."/>
            <person name="Druce J."/>
        </authorList>
    </citation>
    <scope>NUCLEOTIDE SEQUENCE</scope>
    <source>
        <strain evidence="1">UCB-OBI-ISO-001</strain>
        <tissue evidence="1">Gonad</tissue>
    </source>
</reference>
<protein>
    <submittedName>
        <fullName evidence="1">Uncharacterized protein</fullName>
    </submittedName>
</protein>
<sequence>MLFSHSVAFLFALRLEINVANITHRSYLWNLFFGGQNLFLFYLSVKAGVISEGKAMFYGISHVFPLQ</sequence>